<dbReference type="EMBL" id="JACHIA010000018">
    <property type="protein sequence ID" value="MBB6072766.1"/>
    <property type="molecule type" value="Genomic_DNA"/>
</dbReference>
<keyword evidence="1" id="KW-0812">Transmembrane</keyword>
<feature type="transmembrane region" description="Helical" evidence="1">
    <location>
        <begin position="55"/>
        <end position="74"/>
    </location>
</feature>
<evidence type="ECO:0000313" key="2">
    <source>
        <dbReference type="EMBL" id="MBB6072766.1"/>
    </source>
</evidence>
<keyword evidence="1" id="KW-1133">Transmembrane helix</keyword>
<accession>A0A841H4D9</accession>
<keyword evidence="1" id="KW-0472">Membrane</keyword>
<sequence>MMHTRQIPDTAGGQAFRRILLVLGVASIVGIANSAHAVFWVALTAGIGGTGSPVGTARKVLLLAGWGLIGWAAYHGVRNNRVPPTWLILMIPALVWIQLLLPTLLPGR</sequence>
<dbReference type="Proteomes" id="UP000582837">
    <property type="component" value="Unassembled WGS sequence"/>
</dbReference>
<feature type="transmembrane region" description="Helical" evidence="1">
    <location>
        <begin position="20"/>
        <end position="43"/>
    </location>
</feature>
<dbReference type="AlphaFoldDB" id="A0A841H4D9"/>
<evidence type="ECO:0000313" key="3">
    <source>
        <dbReference type="Proteomes" id="UP000582837"/>
    </source>
</evidence>
<keyword evidence="3" id="KW-1185">Reference proteome</keyword>
<dbReference type="RefSeq" id="WP_170035520.1">
    <property type="nucleotide sequence ID" value="NZ_JABDTL010000001.1"/>
</dbReference>
<proteinExistence type="predicted"/>
<protein>
    <submittedName>
        <fullName evidence="2">Uncharacterized protein</fullName>
    </submittedName>
</protein>
<organism evidence="2 3">
    <name type="scientific">Longimicrobium terrae</name>
    <dbReference type="NCBI Taxonomy" id="1639882"/>
    <lineage>
        <taxon>Bacteria</taxon>
        <taxon>Pseudomonadati</taxon>
        <taxon>Gemmatimonadota</taxon>
        <taxon>Longimicrobiia</taxon>
        <taxon>Longimicrobiales</taxon>
        <taxon>Longimicrobiaceae</taxon>
        <taxon>Longimicrobium</taxon>
    </lineage>
</organism>
<feature type="transmembrane region" description="Helical" evidence="1">
    <location>
        <begin position="86"/>
        <end position="105"/>
    </location>
</feature>
<comment type="caution">
    <text evidence="2">The sequence shown here is derived from an EMBL/GenBank/DDBJ whole genome shotgun (WGS) entry which is preliminary data.</text>
</comment>
<name>A0A841H4D9_9BACT</name>
<evidence type="ECO:0000256" key="1">
    <source>
        <dbReference type="SAM" id="Phobius"/>
    </source>
</evidence>
<reference evidence="2 3" key="1">
    <citation type="submission" date="2020-08" db="EMBL/GenBank/DDBJ databases">
        <title>Genomic Encyclopedia of Type Strains, Phase IV (KMG-IV): sequencing the most valuable type-strain genomes for metagenomic binning, comparative biology and taxonomic classification.</title>
        <authorList>
            <person name="Goeker M."/>
        </authorList>
    </citation>
    <scope>NUCLEOTIDE SEQUENCE [LARGE SCALE GENOMIC DNA]</scope>
    <source>
        <strain evidence="2 3">DSM 29007</strain>
    </source>
</reference>
<gene>
    <name evidence="2" type="ORF">HNQ61_004430</name>
</gene>